<evidence type="ECO:0000313" key="2">
    <source>
        <dbReference type="Proteomes" id="UP000886804"/>
    </source>
</evidence>
<dbReference type="Proteomes" id="UP000886804">
    <property type="component" value="Unassembled WGS sequence"/>
</dbReference>
<dbReference type="AlphaFoldDB" id="A0A9D2RKF2"/>
<name>A0A9D2RKF2_9FIRM</name>
<organism evidence="1 2">
    <name type="scientific">Candidatus Enterocloster faecavium</name>
    <dbReference type="NCBI Taxonomy" id="2838560"/>
    <lineage>
        <taxon>Bacteria</taxon>
        <taxon>Bacillati</taxon>
        <taxon>Bacillota</taxon>
        <taxon>Clostridia</taxon>
        <taxon>Lachnospirales</taxon>
        <taxon>Lachnospiraceae</taxon>
        <taxon>Enterocloster</taxon>
    </lineage>
</organism>
<protein>
    <submittedName>
        <fullName evidence="1">Uncharacterized protein</fullName>
    </submittedName>
</protein>
<accession>A0A9D2RKF2</accession>
<gene>
    <name evidence="1" type="ORF">H9716_06045</name>
</gene>
<reference evidence="1" key="1">
    <citation type="journal article" date="2021" name="PeerJ">
        <title>Extensive microbial diversity within the chicken gut microbiome revealed by metagenomics and culture.</title>
        <authorList>
            <person name="Gilroy R."/>
            <person name="Ravi A."/>
            <person name="Getino M."/>
            <person name="Pursley I."/>
            <person name="Horton D.L."/>
            <person name="Alikhan N.F."/>
            <person name="Baker D."/>
            <person name="Gharbi K."/>
            <person name="Hall N."/>
            <person name="Watson M."/>
            <person name="Adriaenssens E.M."/>
            <person name="Foster-Nyarko E."/>
            <person name="Jarju S."/>
            <person name="Secka A."/>
            <person name="Antonio M."/>
            <person name="Oren A."/>
            <person name="Chaudhuri R.R."/>
            <person name="La Ragione R."/>
            <person name="Hildebrand F."/>
            <person name="Pallen M.J."/>
        </authorList>
    </citation>
    <scope>NUCLEOTIDE SEQUENCE</scope>
    <source>
        <strain evidence="1">CHK188-4685</strain>
    </source>
</reference>
<dbReference type="EMBL" id="DWYS01000070">
    <property type="protein sequence ID" value="HJB07414.1"/>
    <property type="molecule type" value="Genomic_DNA"/>
</dbReference>
<evidence type="ECO:0000313" key="1">
    <source>
        <dbReference type="EMBL" id="HJB07414.1"/>
    </source>
</evidence>
<proteinExistence type="predicted"/>
<reference evidence="1" key="2">
    <citation type="submission" date="2021-04" db="EMBL/GenBank/DDBJ databases">
        <authorList>
            <person name="Gilroy R."/>
        </authorList>
    </citation>
    <scope>NUCLEOTIDE SEQUENCE</scope>
    <source>
        <strain evidence="1">CHK188-4685</strain>
    </source>
</reference>
<comment type="caution">
    <text evidence="1">The sequence shown here is derived from an EMBL/GenBank/DDBJ whole genome shotgun (WGS) entry which is preliminary data.</text>
</comment>
<sequence>MLELNDDLELRIGERIGKVLARCGCRDRRNERMERELLLKFPESDLKLVNQLLEKFIEGTYEDCRLSYCAGVEDGIRIAKKILTL</sequence>